<dbReference type="CDD" id="cd00090">
    <property type="entry name" value="HTH_ARSR"/>
    <property type="match status" value="1"/>
</dbReference>
<evidence type="ECO:0000256" key="4">
    <source>
        <dbReference type="SAM" id="MobiDB-lite"/>
    </source>
</evidence>
<dbReference type="SUPFAM" id="SSF46785">
    <property type="entry name" value="Winged helix' DNA-binding domain"/>
    <property type="match status" value="1"/>
</dbReference>
<evidence type="ECO:0000313" key="6">
    <source>
        <dbReference type="EMBL" id="MDN3242127.1"/>
    </source>
</evidence>
<evidence type="ECO:0000256" key="1">
    <source>
        <dbReference type="ARBA" id="ARBA00023015"/>
    </source>
</evidence>
<dbReference type="EMBL" id="JAUEMJ010000007">
    <property type="protein sequence ID" value="MDN3242127.1"/>
    <property type="molecule type" value="Genomic_DNA"/>
</dbReference>
<evidence type="ECO:0000313" key="7">
    <source>
        <dbReference type="Proteomes" id="UP001171902"/>
    </source>
</evidence>
<dbReference type="InterPro" id="IPR036388">
    <property type="entry name" value="WH-like_DNA-bd_sf"/>
</dbReference>
<dbReference type="InterPro" id="IPR036390">
    <property type="entry name" value="WH_DNA-bd_sf"/>
</dbReference>
<keyword evidence="3" id="KW-0804">Transcription</keyword>
<proteinExistence type="predicted"/>
<name>A0ABT7YRW6_9ACTN</name>
<accession>A0ABT7YRW6</accession>
<dbReference type="Gene3D" id="1.10.287.160">
    <property type="entry name" value="HR1 repeat"/>
    <property type="match status" value="1"/>
</dbReference>
<organism evidence="5 7">
    <name type="scientific">Glycomyces tritici</name>
    <dbReference type="NCBI Taxonomy" id="2665176"/>
    <lineage>
        <taxon>Bacteria</taxon>
        <taxon>Bacillati</taxon>
        <taxon>Actinomycetota</taxon>
        <taxon>Actinomycetes</taxon>
        <taxon>Glycomycetales</taxon>
        <taxon>Glycomycetaceae</taxon>
        <taxon>Glycomyces</taxon>
    </lineage>
</organism>
<keyword evidence="2" id="KW-0238">DNA-binding</keyword>
<gene>
    <name evidence="5" type="ORF">QWI33_16820</name>
    <name evidence="6" type="ORF">QWI33_20565</name>
</gene>
<dbReference type="EMBL" id="JAUEMJ010000004">
    <property type="protein sequence ID" value="MDN3241389.1"/>
    <property type="molecule type" value="Genomic_DNA"/>
</dbReference>
<comment type="caution">
    <text evidence="5">The sequence shown here is derived from an EMBL/GenBank/DDBJ whole genome shotgun (WGS) entry which is preliminary data.</text>
</comment>
<dbReference type="PANTHER" id="PTHR38465">
    <property type="entry name" value="HTH-TYPE TRANSCRIPTIONAL REGULATOR MJ1563-RELATED"/>
    <property type="match status" value="1"/>
</dbReference>
<dbReference type="InterPro" id="IPR052362">
    <property type="entry name" value="HTH-GbsR_regulator"/>
</dbReference>
<protein>
    <submittedName>
        <fullName evidence="5">Transcriptional regulator</fullName>
    </submittedName>
</protein>
<evidence type="ECO:0000313" key="5">
    <source>
        <dbReference type="EMBL" id="MDN3241389.1"/>
    </source>
</evidence>
<dbReference type="Proteomes" id="UP001171902">
    <property type="component" value="Unassembled WGS sequence"/>
</dbReference>
<dbReference type="InterPro" id="IPR011991">
    <property type="entry name" value="ArsR-like_HTH"/>
</dbReference>
<dbReference type="Gene3D" id="1.10.10.10">
    <property type="entry name" value="Winged helix-like DNA-binding domain superfamily/Winged helix DNA-binding domain"/>
    <property type="match status" value="1"/>
</dbReference>
<reference evidence="5" key="1">
    <citation type="submission" date="2023-06" db="EMBL/GenBank/DDBJ databases">
        <title>Gycomyces niveus sp.nov., a novel actinomycete isolated from soil in Shouguang.</title>
        <authorList>
            <person name="Yang X."/>
            <person name="Zhao J."/>
        </authorList>
    </citation>
    <scope>NUCLEOTIDE SEQUENCE</scope>
    <source>
        <strain evidence="5">NEAU C2</strain>
    </source>
</reference>
<evidence type="ECO:0000256" key="3">
    <source>
        <dbReference type="ARBA" id="ARBA00023163"/>
    </source>
</evidence>
<keyword evidence="7" id="KW-1185">Reference proteome</keyword>
<dbReference type="PANTHER" id="PTHR38465:SF2">
    <property type="entry name" value="HTH-TYPE TRANSCRIPTIONAL REGULATOR MMPR5"/>
    <property type="match status" value="1"/>
</dbReference>
<evidence type="ECO:0000256" key="2">
    <source>
        <dbReference type="ARBA" id="ARBA00023125"/>
    </source>
</evidence>
<sequence length="171" mass="18974">MAHDVSSESSLKQPSEGDAPSHDELLDWVERVAMFLANDGVPPIAGRVLGWLMVCEPAEQSAGQISEAIGASRASLTTNMRVLMTVGFIERRTRPGERTGYYRLRDGAWETVVRRQIASLVSFREVAADGLTLLGTESTRADRVREAQNVFDWMAEVFEQAPPPERKGDKR</sequence>
<keyword evidence="1" id="KW-0805">Transcription regulation</keyword>
<feature type="region of interest" description="Disordered" evidence="4">
    <location>
        <begin position="1"/>
        <end position="21"/>
    </location>
</feature>